<feature type="domain" description="MgtC/SapB/SrpB/YhiD N-terminal" evidence="8">
    <location>
        <begin position="9"/>
        <end position="134"/>
    </location>
</feature>
<accession>A0A9D9E597</accession>
<comment type="caution">
    <text evidence="9">The sequence shown here is derived from an EMBL/GenBank/DDBJ whole genome shotgun (WGS) entry which is preliminary data.</text>
</comment>
<comment type="similarity">
    <text evidence="2">Belongs to the MgtC/SapB family.</text>
</comment>
<evidence type="ECO:0000313" key="9">
    <source>
        <dbReference type="EMBL" id="MBO8438750.1"/>
    </source>
</evidence>
<evidence type="ECO:0000256" key="4">
    <source>
        <dbReference type="ARBA" id="ARBA00022692"/>
    </source>
</evidence>
<dbReference type="Pfam" id="PF02308">
    <property type="entry name" value="MgtC"/>
    <property type="match status" value="1"/>
</dbReference>
<dbReference type="PANTHER" id="PTHR33778">
    <property type="entry name" value="PROTEIN MGTC"/>
    <property type="match status" value="1"/>
</dbReference>
<protein>
    <submittedName>
        <fullName evidence="9">MgtC/SapB family protein</fullName>
    </submittedName>
</protein>
<feature type="transmembrane region" description="Helical" evidence="7">
    <location>
        <begin position="94"/>
        <end position="111"/>
    </location>
</feature>
<evidence type="ECO:0000256" key="3">
    <source>
        <dbReference type="ARBA" id="ARBA00022475"/>
    </source>
</evidence>
<reference evidence="9" key="1">
    <citation type="submission" date="2020-10" db="EMBL/GenBank/DDBJ databases">
        <authorList>
            <person name="Gilroy R."/>
        </authorList>
    </citation>
    <scope>NUCLEOTIDE SEQUENCE</scope>
    <source>
        <strain evidence="9">G3-4614</strain>
    </source>
</reference>
<dbReference type="Proteomes" id="UP000823636">
    <property type="component" value="Unassembled WGS sequence"/>
</dbReference>
<evidence type="ECO:0000313" key="10">
    <source>
        <dbReference type="Proteomes" id="UP000823636"/>
    </source>
</evidence>
<keyword evidence="3" id="KW-1003">Cell membrane</keyword>
<organism evidence="9 10">
    <name type="scientific">Candidatus Caccoplasma merdipullorum</name>
    <dbReference type="NCBI Taxonomy" id="2840718"/>
    <lineage>
        <taxon>Bacteria</taxon>
        <taxon>Pseudomonadati</taxon>
        <taxon>Bacteroidota</taxon>
        <taxon>Bacteroidia</taxon>
        <taxon>Bacteroidales</taxon>
        <taxon>Bacteroidaceae</taxon>
        <taxon>Bacteroidaceae incertae sedis</taxon>
        <taxon>Candidatus Caccoplasma</taxon>
    </lineage>
</organism>
<dbReference type="InterPro" id="IPR049177">
    <property type="entry name" value="MgtC_SapB_SrpB_YhiD_N"/>
</dbReference>
<evidence type="ECO:0000256" key="5">
    <source>
        <dbReference type="ARBA" id="ARBA00022989"/>
    </source>
</evidence>
<evidence type="ECO:0000256" key="1">
    <source>
        <dbReference type="ARBA" id="ARBA00004651"/>
    </source>
</evidence>
<feature type="transmembrane region" description="Helical" evidence="7">
    <location>
        <begin position="117"/>
        <end position="137"/>
    </location>
</feature>
<dbReference type="GO" id="GO:0005886">
    <property type="term" value="C:plasma membrane"/>
    <property type="evidence" value="ECO:0007669"/>
    <property type="project" value="UniProtKB-SubCell"/>
</dbReference>
<evidence type="ECO:0000256" key="2">
    <source>
        <dbReference type="ARBA" id="ARBA00009298"/>
    </source>
</evidence>
<keyword evidence="5 7" id="KW-1133">Transmembrane helix</keyword>
<evidence type="ECO:0000256" key="7">
    <source>
        <dbReference type="SAM" id="Phobius"/>
    </source>
</evidence>
<keyword evidence="4 7" id="KW-0812">Transmembrane</keyword>
<reference evidence="9" key="2">
    <citation type="journal article" date="2021" name="PeerJ">
        <title>Extensive microbial diversity within the chicken gut microbiome revealed by metagenomics and culture.</title>
        <authorList>
            <person name="Gilroy R."/>
            <person name="Ravi A."/>
            <person name="Getino M."/>
            <person name="Pursley I."/>
            <person name="Horton D.L."/>
            <person name="Alikhan N.F."/>
            <person name="Baker D."/>
            <person name="Gharbi K."/>
            <person name="Hall N."/>
            <person name="Watson M."/>
            <person name="Adriaenssens E.M."/>
            <person name="Foster-Nyarko E."/>
            <person name="Jarju S."/>
            <person name="Secka A."/>
            <person name="Antonio M."/>
            <person name="Oren A."/>
            <person name="Chaudhuri R.R."/>
            <person name="La Ragione R."/>
            <person name="Hildebrand F."/>
            <person name="Pallen M.J."/>
        </authorList>
    </citation>
    <scope>NUCLEOTIDE SEQUENCE</scope>
    <source>
        <strain evidence="9">G3-4614</strain>
    </source>
</reference>
<dbReference type="AlphaFoldDB" id="A0A9D9E597"/>
<feature type="transmembrane region" description="Helical" evidence="7">
    <location>
        <begin position="69"/>
        <end position="87"/>
    </location>
</feature>
<evidence type="ECO:0000256" key="6">
    <source>
        <dbReference type="ARBA" id="ARBA00023136"/>
    </source>
</evidence>
<evidence type="ECO:0000259" key="8">
    <source>
        <dbReference type="Pfam" id="PF02308"/>
    </source>
</evidence>
<proteinExistence type="inferred from homology"/>
<feature type="transmembrane region" description="Helical" evidence="7">
    <location>
        <begin position="37"/>
        <end position="57"/>
    </location>
</feature>
<dbReference type="PRINTS" id="PR01837">
    <property type="entry name" value="MGTCSAPBPROT"/>
</dbReference>
<dbReference type="EMBL" id="JADIMW010000079">
    <property type="protein sequence ID" value="MBO8438750.1"/>
    <property type="molecule type" value="Genomic_DNA"/>
</dbReference>
<dbReference type="InterPro" id="IPR003416">
    <property type="entry name" value="MgtC/SapB/SrpB/YhiD_fam"/>
</dbReference>
<name>A0A9D9E597_9BACT</name>
<keyword evidence="6 7" id="KW-0472">Membrane</keyword>
<gene>
    <name evidence="9" type="ORF">IAC54_07640</name>
</gene>
<dbReference type="PANTHER" id="PTHR33778:SF1">
    <property type="entry name" value="MAGNESIUM TRANSPORTER YHID-RELATED"/>
    <property type="match status" value="1"/>
</dbReference>
<sequence>MFWEFTLRLAAASVLGALIGIDRTFRAKDAGFRTHILVCLGSALMMIVSQYGFMDVVNGTSVRLDPSRIAAQVVSGIGFIGAGTIIFRKQIVRGLTTAAGLWATAGIGLAIGSGMYAIGIVATVLTLIGLELISLIFKNVGIHTLLLQFSTSNKESIKSVSAEIARQNGHVVSYEAQTVGEGETIVYRVSILVRALNTEKESAIIRYIQQMSDIMVEKID</sequence>
<comment type="subcellular location">
    <subcellularLocation>
        <location evidence="1">Cell membrane</location>
        <topology evidence="1">Multi-pass membrane protein</topology>
    </subcellularLocation>
</comment>